<evidence type="ECO:0000256" key="1">
    <source>
        <dbReference type="SAM" id="MobiDB-lite"/>
    </source>
</evidence>
<dbReference type="InterPro" id="IPR005325">
    <property type="entry name" value="DUF308_memb"/>
</dbReference>
<evidence type="ECO:0000313" key="4">
    <source>
        <dbReference type="Proteomes" id="UP000252530"/>
    </source>
</evidence>
<sequence>MSEPQPNESKDRNQQPGAQGQPQYGAYGNQQGQYGPYASDPKPSANEYDPNGSPASAQGQGSGQPGDNRQYAGGQYPNNQYGPSPTGASGNGGDAWRQINPFNLIEEILPAKAKNAIRAIYGVIGVAAIILGVVLLLWPGVTMTVFAVALGIYFLVSGIIRLVSAIVEVGLPGGWRVLDILVGILLAIGGVIMLKNSTLSGLTLTMVITLMVGIGWMMEGVMTLVESWRMPSSGWTVFYAIISLIAGFVVLLNPFASTAVLIIFGGWSLLILGIFAMVRAFRFGKSAKTGNQQ</sequence>
<dbReference type="InterPro" id="IPR052712">
    <property type="entry name" value="Acid_resist_chaperone_HdeD"/>
</dbReference>
<feature type="transmembrane region" description="Helical" evidence="2">
    <location>
        <begin position="144"/>
        <end position="163"/>
    </location>
</feature>
<feature type="region of interest" description="Disordered" evidence="1">
    <location>
        <begin position="1"/>
        <end position="93"/>
    </location>
</feature>
<dbReference type="Proteomes" id="UP000252530">
    <property type="component" value="Unassembled WGS sequence"/>
</dbReference>
<dbReference type="RefSeq" id="WP_113859943.1">
    <property type="nucleotide sequence ID" value="NZ_PDCG01000002.1"/>
</dbReference>
<organism evidence="3 4">
    <name type="scientific">Bifidobacterium aemilianum</name>
    <dbReference type="NCBI Taxonomy" id="2493120"/>
    <lineage>
        <taxon>Bacteria</taxon>
        <taxon>Bacillati</taxon>
        <taxon>Actinomycetota</taxon>
        <taxon>Actinomycetes</taxon>
        <taxon>Bifidobacteriales</taxon>
        <taxon>Bifidobacteriaceae</taxon>
        <taxon>Bifidobacterium</taxon>
    </lineage>
</organism>
<reference evidence="3 4" key="1">
    <citation type="submission" date="2017-10" db="EMBL/GenBank/DDBJ databases">
        <title>Bifidobacterium xylocopum sp. nov. and Bifidobacterium aemilianum sp. nov., from the carpenter bee (Xylocopa violacea) digestive tract.</title>
        <authorList>
            <person name="Alberoni D."/>
            <person name="Baffoni L."/>
            <person name="Di Gioia D."/>
            <person name="Gaggia F."/>
            <person name="Biavati B."/>
        </authorList>
    </citation>
    <scope>NUCLEOTIDE SEQUENCE [LARGE SCALE GENOMIC DNA]</scope>
    <source>
        <strain evidence="3 4">XV10</strain>
    </source>
</reference>
<dbReference type="GO" id="GO:0005886">
    <property type="term" value="C:plasma membrane"/>
    <property type="evidence" value="ECO:0007669"/>
    <property type="project" value="TreeGrafter"/>
</dbReference>
<proteinExistence type="predicted"/>
<evidence type="ECO:0008006" key="5">
    <source>
        <dbReference type="Google" id="ProtNLM"/>
    </source>
</evidence>
<keyword evidence="2" id="KW-0472">Membrane</keyword>
<dbReference type="EMBL" id="PDCG01000002">
    <property type="protein sequence ID" value="RBP98259.1"/>
    <property type="molecule type" value="Genomic_DNA"/>
</dbReference>
<dbReference type="OrthoDB" id="3238356at2"/>
<feature type="transmembrane region" description="Helical" evidence="2">
    <location>
        <begin position="200"/>
        <end position="222"/>
    </location>
</feature>
<dbReference type="PANTHER" id="PTHR34989">
    <property type="entry name" value="PROTEIN HDED"/>
    <property type="match status" value="1"/>
</dbReference>
<comment type="caution">
    <text evidence="3">The sequence shown here is derived from an EMBL/GenBank/DDBJ whole genome shotgun (WGS) entry which is preliminary data.</text>
</comment>
<feature type="transmembrane region" description="Helical" evidence="2">
    <location>
        <begin position="119"/>
        <end position="138"/>
    </location>
</feature>
<feature type="transmembrane region" description="Helical" evidence="2">
    <location>
        <begin position="175"/>
        <end position="194"/>
    </location>
</feature>
<keyword evidence="2" id="KW-1133">Transmembrane helix</keyword>
<dbReference type="PANTHER" id="PTHR34989:SF1">
    <property type="entry name" value="PROTEIN HDED"/>
    <property type="match status" value="1"/>
</dbReference>
<dbReference type="Pfam" id="PF03729">
    <property type="entry name" value="DUF308"/>
    <property type="match status" value="2"/>
</dbReference>
<protein>
    <recommendedName>
        <fullName evidence="5">HdeD family acid-resistance protein</fullName>
    </recommendedName>
</protein>
<keyword evidence="2" id="KW-0812">Transmembrane</keyword>
<feature type="compositionally biased region" description="Polar residues" evidence="1">
    <location>
        <begin position="76"/>
        <end position="88"/>
    </location>
</feature>
<gene>
    <name evidence="3" type="ORF">CRD60_03800</name>
</gene>
<feature type="transmembrane region" description="Helical" evidence="2">
    <location>
        <begin position="234"/>
        <end position="252"/>
    </location>
</feature>
<accession>A0A366K9I8</accession>
<evidence type="ECO:0000256" key="2">
    <source>
        <dbReference type="SAM" id="Phobius"/>
    </source>
</evidence>
<feature type="compositionally biased region" description="Low complexity" evidence="1">
    <location>
        <begin position="14"/>
        <end position="38"/>
    </location>
</feature>
<evidence type="ECO:0000313" key="3">
    <source>
        <dbReference type="EMBL" id="RBP98259.1"/>
    </source>
</evidence>
<feature type="transmembrane region" description="Helical" evidence="2">
    <location>
        <begin position="258"/>
        <end position="278"/>
    </location>
</feature>
<dbReference type="AlphaFoldDB" id="A0A366K9I8"/>
<keyword evidence="4" id="KW-1185">Reference proteome</keyword>
<name>A0A366K9I8_9BIFI</name>